<name>A0A2S7ET65_9XANT</name>
<keyword evidence="4" id="KW-1185">Reference proteome</keyword>
<dbReference type="InterPro" id="IPR050879">
    <property type="entry name" value="Acyltransferase_3"/>
</dbReference>
<keyword evidence="1" id="KW-0472">Membrane</keyword>
<feature type="transmembrane region" description="Helical" evidence="1">
    <location>
        <begin position="270"/>
        <end position="289"/>
    </location>
</feature>
<feature type="transmembrane region" description="Helical" evidence="1">
    <location>
        <begin position="192"/>
        <end position="210"/>
    </location>
</feature>
<accession>A0A2S7ET65</accession>
<protein>
    <submittedName>
        <fullName evidence="3">Acyltransferase</fullName>
    </submittedName>
</protein>
<evidence type="ECO:0000313" key="4">
    <source>
        <dbReference type="Proteomes" id="UP000238261"/>
    </source>
</evidence>
<dbReference type="GO" id="GO:0016747">
    <property type="term" value="F:acyltransferase activity, transferring groups other than amino-acyl groups"/>
    <property type="evidence" value="ECO:0007669"/>
    <property type="project" value="InterPro"/>
</dbReference>
<feature type="transmembrane region" description="Helical" evidence="1">
    <location>
        <begin position="242"/>
        <end position="258"/>
    </location>
</feature>
<feature type="transmembrane region" description="Helical" evidence="1">
    <location>
        <begin position="90"/>
        <end position="108"/>
    </location>
</feature>
<keyword evidence="3" id="KW-0808">Transferase</keyword>
<dbReference type="PANTHER" id="PTHR23028">
    <property type="entry name" value="ACETYLTRANSFERASE"/>
    <property type="match status" value="1"/>
</dbReference>
<feature type="transmembrane region" description="Helical" evidence="1">
    <location>
        <begin position="48"/>
        <end position="69"/>
    </location>
</feature>
<dbReference type="EMBL" id="MDEG01000016">
    <property type="protein sequence ID" value="PPU96339.1"/>
    <property type="molecule type" value="Genomic_DNA"/>
</dbReference>
<keyword evidence="1" id="KW-0812">Transmembrane</keyword>
<feature type="transmembrane region" description="Helical" evidence="1">
    <location>
        <begin position="301"/>
        <end position="322"/>
    </location>
</feature>
<evidence type="ECO:0000259" key="2">
    <source>
        <dbReference type="Pfam" id="PF01757"/>
    </source>
</evidence>
<evidence type="ECO:0000313" key="3">
    <source>
        <dbReference type="EMBL" id="PPU96339.1"/>
    </source>
</evidence>
<dbReference type="PANTHER" id="PTHR23028:SF131">
    <property type="entry name" value="BLR2367 PROTEIN"/>
    <property type="match status" value="1"/>
</dbReference>
<dbReference type="OrthoDB" id="9767863at2"/>
<reference evidence="4" key="1">
    <citation type="submission" date="2016-08" db="EMBL/GenBank/DDBJ databases">
        <authorList>
            <person name="Merda D."/>
            <person name="Briand M."/>
            <person name="Taghouti G."/>
            <person name="Carrere S."/>
            <person name="Gouzy J."/>
            <person name="Portier P."/>
            <person name="Jacques M.-A."/>
            <person name="Fischer-Le Saux M."/>
        </authorList>
    </citation>
    <scope>NUCLEOTIDE SEQUENCE [LARGE SCALE GENOMIC DNA]</scope>
    <source>
        <strain evidence="4">CFBP1156</strain>
    </source>
</reference>
<dbReference type="InterPro" id="IPR002656">
    <property type="entry name" value="Acyl_transf_3_dom"/>
</dbReference>
<evidence type="ECO:0000256" key="1">
    <source>
        <dbReference type="SAM" id="Phobius"/>
    </source>
</evidence>
<dbReference type="GO" id="GO:0016020">
    <property type="term" value="C:membrane"/>
    <property type="evidence" value="ECO:0007669"/>
    <property type="project" value="TreeGrafter"/>
</dbReference>
<feature type="transmembrane region" description="Helical" evidence="1">
    <location>
        <begin position="217"/>
        <end position="236"/>
    </location>
</feature>
<dbReference type="AlphaFoldDB" id="A0A2S7ET65"/>
<dbReference type="GO" id="GO:0000271">
    <property type="term" value="P:polysaccharide biosynthetic process"/>
    <property type="evidence" value="ECO:0007669"/>
    <property type="project" value="TreeGrafter"/>
</dbReference>
<keyword evidence="1" id="KW-1133">Transmembrane helix</keyword>
<dbReference type="RefSeq" id="WP_046980210.1">
    <property type="nucleotide sequence ID" value="NZ_CP043476.1"/>
</dbReference>
<dbReference type="Pfam" id="PF01757">
    <property type="entry name" value="Acyl_transf_3"/>
    <property type="match status" value="1"/>
</dbReference>
<feature type="domain" description="Acyltransferase 3" evidence="2">
    <location>
        <begin position="13"/>
        <end position="316"/>
    </location>
</feature>
<keyword evidence="3" id="KW-0012">Acyltransferase</keyword>
<gene>
    <name evidence="3" type="ORF">XhyaCFBP1156_15440</name>
</gene>
<feature type="transmembrane region" description="Helical" evidence="1">
    <location>
        <begin position="128"/>
        <end position="153"/>
    </location>
</feature>
<sequence>MANAPRPTLGVLQGGRALAALAVALSHSLLPTEHFIGPMPDALTEMLAFGYLGVDFFFVLSGFIIHYVNADRAARPGWSWRYAESRLTRIYVPYWPVGLGLAALYTLHPDDGPGYDWSWPATLSLLPIGGQAALGVAWTLAFELAFYLLAWVFYRFGRPLLLGSAWALAVAANALFGAPFERPLDLSVRSLLLNPINLEFVFGMAAATAAQARRCPPWLCALCALAALSVFAALGLQRQQSPWFGLAAACAMAGLVQMEWQGRLRVPRWLVALGDASYAIYLIHMPLLSLSSRATAQLGPLALYLVNLAIGLIAVAAAGLAYHDLVERRALSLARHALERLAVAVRR</sequence>
<organism evidence="3 4">
    <name type="scientific">Xanthomonas hyacinthi</name>
    <dbReference type="NCBI Taxonomy" id="56455"/>
    <lineage>
        <taxon>Bacteria</taxon>
        <taxon>Pseudomonadati</taxon>
        <taxon>Pseudomonadota</taxon>
        <taxon>Gammaproteobacteria</taxon>
        <taxon>Lysobacterales</taxon>
        <taxon>Lysobacteraceae</taxon>
        <taxon>Xanthomonas</taxon>
    </lineage>
</organism>
<proteinExistence type="predicted"/>
<dbReference type="Proteomes" id="UP000238261">
    <property type="component" value="Unassembled WGS sequence"/>
</dbReference>
<feature type="transmembrane region" description="Helical" evidence="1">
    <location>
        <begin position="160"/>
        <end position="180"/>
    </location>
</feature>
<comment type="caution">
    <text evidence="3">The sequence shown here is derived from an EMBL/GenBank/DDBJ whole genome shotgun (WGS) entry which is preliminary data.</text>
</comment>